<comment type="catalytic activity">
    <reaction evidence="13">
        <text>dibenzothiophene + 2 FMNH2 + 2 O2 = dibenzothiophene 5,5-dioxide + 2 FMN + 2 H2O + 2 H(+)</text>
        <dbReference type="Rhea" id="RHEA:49072"/>
        <dbReference type="ChEBI" id="CHEBI:15377"/>
        <dbReference type="ChEBI" id="CHEBI:15378"/>
        <dbReference type="ChEBI" id="CHEBI:15379"/>
        <dbReference type="ChEBI" id="CHEBI:23681"/>
        <dbReference type="ChEBI" id="CHEBI:57618"/>
        <dbReference type="ChEBI" id="CHEBI:58210"/>
        <dbReference type="ChEBI" id="CHEBI:90356"/>
        <dbReference type="EC" id="1.14.14.21"/>
    </reaction>
</comment>
<sequence length="393" mass="43064">MPHAKGMSEALAEIARGANQRDLIDENPFDAMKLVREARLGALRLSPAEGGMGMSIRQLFGTVIDIAEADPVVAHILRVHYWFAEERLRSNDIAARSRWLAEIAAGKLFGNALTELGGAAIGSLQFKTSIVADRDGYRLNGTKFYCTGSLFSDYINVFAARGDNTIVSLVVPTHAPGVEMVDDWDGMGARKTGSGTTNFKNVRVESRDILLELDRDKPSPPTFEFAYLQLYLQAVMAGVMRSIVRDAITVLKTRDRSFSHALAPRPVDDPFLQEVVGELASATFAAEATILIAAEALEDARASVREGVPDPRLSQRASLCSAQAKVLVDRIAARAADQLFDVGGASSASRKKNLDRHWRAIRTLTLHNPTIYKAHYIGRHLIHGEDFPTNAYF</sequence>
<dbReference type="Gene3D" id="2.40.110.10">
    <property type="entry name" value="Butyryl-CoA Dehydrogenase, subunit A, domain 2"/>
    <property type="match status" value="1"/>
</dbReference>
<dbReference type="GO" id="GO:0005737">
    <property type="term" value="C:cytoplasm"/>
    <property type="evidence" value="ECO:0007669"/>
    <property type="project" value="UniProtKB-SubCell"/>
</dbReference>
<feature type="domain" description="Acyl-CoA oxidase/dehydrogenase middle" evidence="14">
    <location>
        <begin position="112"/>
        <end position="202"/>
    </location>
</feature>
<protein>
    <recommendedName>
        <fullName evidence="10">Dibenzothiophene monooxygenase</fullName>
        <ecNumber evidence="9">1.14.14.21</ecNumber>
    </recommendedName>
</protein>
<evidence type="ECO:0000256" key="4">
    <source>
        <dbReference type="ARBA" id="ARBA00022741"/>
    </source>
</evidence>
<keyword evidence="3" id="KW-0288">FMN</keyword>
<dbReference type="InterPro" id="IPR006091">
    <property type="entry name" value="Acyl-CoA_Oxase/DH_mid-dom"/>
</dbReference>
<evidence type="ECO:0000256" key="1">
    <source>
        <dbReference type="ARBA" id="ARBA00004496"/>
    </source>
</evidence>
<dbReference type="Pfam" id="PF02770">
    <property type="entry name" value="Acyl-CoA_dh_M"/>
    <property type="match status" value="1"/>
</dbReference>
<proteinExistence type="inferred from homology"/>
<keyword evidence="5" id="KW-0560">Oxidoreductase</keyword>
<dbReference type="InterPro" id="IPR036250">
    <property type="entry name" value="AcylCo_DH-like_C"/>
</dbReference>
<evidence type="ECO:0000256" key="8">
    <source>
        <dbReference type="ARBA" id="ARBA00034317"/>
    </source>
</evidence>
<dbReference type="OrthoDB" id="6184213at2"/>
<dbReference type="EMBL" id="SOBT01000010">
    <property type="protein sequence ID" value="TDU26483.1"/>
    <property type="molecule type" value="Genomic_DNA"/>
</dbReference>
<evidence type="ECO:0000256" key="6">
    <source>
        <dbReference type="ARBA" id="ARBA00023033"/>
    </source>
</evidence>
<reference evidence="16 17" key="1">
    <citation type="submission" date="2019-03" db="EMBL/GenBank/DDBJ databases">
        <title>Genomic Encyclopedia of Type Strains, Phase IV (KMG-IV): sequencing the most valuable type-strain genomes for metagenomic binning, comparative biology and taxonomic classification.</title>
        <authorList>
            <person name="Goeker M."/>
        </authorList>
    </citation>
    <scope>NUCLEOTIDE SEQUENCE [LARGE SCALE GENOMIC DNA]</scope>
    <source>
        <strain evidence="16 17">DSM 26377</strain>
    </source>
</reference>
<evidence type="ECO:0000256" key="11">
    <source>
        <dbReference type="ARBA" id="ARBA00047859"/>
    </source>
</evidence>
<keyword evidence="17" id="KW-1185">Reference proteome</keyword>
<evidence type="ECO:0000256" key="3">
    <source>
        <dbReference type="ARBA" id="ARBA00022643"/>
    </source>
</evidence>
<dbReference type="RefSeq" id="WP_133883103.1">
    <property type="nucleotide sequence ID" value="NZ_MWIN01000019.1"/>
</dbReference>
<dbReference type="InterPro" id="IPR037069">
    <property type="entry name" value="AcylCoA_DH/ox_N_sf"/>
</dbReference>
<dbReference type="InterPro" id="IPR009100">
    <property type="entry name" value="AcylCoA_DH/oxidase_NM_dom_sf"/>
</dbReference>
<name>A0A4R7NYS9_9GAMM</name>
<comment type="similarity">
    <text evidence="8">Belongs to the DszC flavin monooxygenase family.</text>
</comment>
<feature type="domain" description="Acyl-CoA dehydrogenase C-terminal" evidence="15">
    <location>
        <begin position="233"/>
        <end position="368"/>
    </location>
</feature>
<keyword evidence="6" id="KW-0503">Monooxygenase</keyword>
<dbReference type="PANTHER" id="PTHR43884:SF12">
    <property type="entry name" value="ISOVALERYL-COA DEHYDROGENASE, MITOCHONDRIAL-RELATED"/>
    <property type="match status" value="1"/>
</dbReference>
<dbReference type="Proteomes" id="UP000295341">
    <property type="component" value="Unassembled WGS sequence"/>
</dbReference>
<dbReference type="GO" id="GO:0008470">
    <property type="term" value="F:3-methylbutanoyl-CoA dehydrogenase activity"/>
    <property type="evidence" value="ECO:0007669"/>
    <property type="project" value="TreeGrafter"/>
</dbReference>
<evidence type="ECO:0000256" key="9">
    <source>
        <dbReference type="ARBA" id="ARBA00034328"/>
    </source>
</evidence>
<gene>
    <name evidence="16" type="ORF">DFR24_3509</name>
</gene>
<keyword evidence="2" id="KW-0285">Flavoprotein</keyword>
<keyword evidence="4" id="KW-0547">Nucleotide-binding</keyword>
<evidence type="ECO:0000256" key="13">
    <source>
        <dbReference type="ARBA" id="ARBA00049456"/>
    </source>
</evidence>
<dbReference type="GO" id="GO:0006552">
    <property type="term" value="P:L-leucine catabolic process"/>
    <property type="evidence" value="ECO:0007669"/>
    <property type="project" value="TreeGrafter"/>
</dbReference>
<evidence type="ECO:0000313" key="16">
    <source>
        <dbReference type="EMBL" id="TDU26483.1"/>
    </source>
</evidence>
<dbReference type="SUPFAM" id="SSF56645">
    <property type="entry name" value="Acyl-CoA dehydrogenase NM domain-like"/>
    <property type="match status" value="1"/>
</dbReference>
<evidence type="ECO:0000259" key="15">
    <source>
        <dbReference type="Pfam" id="PF08028"/>
    </source>
</evidence>
<dbReference type="GO" id="GO:0004497">
    <property type="term" value="F:monooxygenase activity"/>
    <property type="evidence" value="ECO:0007669"/>
    <property type="project" value="UniProtKB-KW"/>
</dbReference>
<evidence type="ECO:0000256" key="12">
    <source>
        <dbReference type="ARBA" id="ARBA00048445"/>
    </source>
</evidence>
<comment type="caution">
    <text evidence="16">The sequence shown here is derived from an EMBL/GenBank/DDBJ whole genome shotgun (WGS) entry which is preliminary data.</text>
</comment>
<dbReference type="Gene3D" id="1.10.540.10">
    <property type="entry name" value="Acyl-CoA dehydrogenase/oxidase, N-terminal domain"/>
    <property type="match status" value="1"/>
</dbReference>
<comment type="catalytic activity">
    <reaction evidence="11">
        <text>dibenzothiophene + FMNH2 + O2 = dibenzothiophene 5-oxide + FMN + H2O + H(+)</text>
        <dbReference type="Rhea" id="RHEA:49076"/>
        <dbReference type="ChEBI" id="CHEBI:15377"/>
        <dbReference type="ChEBI" id="CHEBI:15378"/>
        <dbReference type="ChEBI" id="CHEBI:15379"/>
        <dbReference type="ChEBI" id="CHEBI:23681"/>
        <dbReference type="ChEBI" id="CHEBI:23683"/>
        <dbReference type="ChEBI" id="CHEBI:57618"/>
        <dbReference type="ChEBI" id="CHEBI:58210"/>
    </reaction>
</comment>
<dbReference type="Pfam" id="PF08028">
    <property type="entry name" value="Acyl-CoA_dh_2"/>
    <property type="match status" value="1"/>
</dbReference>
<dbReference type="AlphaFoldDB" id="A0A4R7NYS9"/>
<dbReference type="EC" id="1.14.14.21" evidence="9"/>
<accession>A0A4R7NYS9</accession>
<dbReference type="PIRSF" id="PIRSF016578">
    <property type="entry name" value="HsaA"/>
    <property type="match status" value="1"/>
</dbReference>
<evidence type="ECO:0000259" key="14">
    <source>
        <dbReference type="Pfam" id="PF02770"/>
    </source>
</evidence>
<comment type="catalytic activity">
    <reaction evidence="12">
        <text>dibenzothiophene 5-oxide + FMNH2 + O2 = dibenzothiophene 5,5-dioxide + FMN + H2O + H(+)</text>
        <dbReference type="Rhea" id="RHEA:49080"/>
        <dbReference type="ChEBI" id="CHEBI:15377"/>
        <dbReference type="ChEBI" id="CHEBI:15378"/>
        <dbReference type="ChEBI" id="CHEBI:15379"/>
        <dbReference type="ChEBI" id="CHEBI:23683"/>
        <dbReference type="ChEBI" id="CHEBI:57618"/>
        <dbReference type="ChEBI" id="CHEBI:58210"/>
        <dbReference type="ChEBI" id="CHEBI:90356"/>
    </reaction>
</comment>
<evidence type="ECO:0000256" key="5">
    <source>
        <dbReference type="ARBA" id="ARBA00023002"/>
    </source>
</evidence>
<evidence type="ECO:0000256" key="10">
    <source>
        <dbReference type="ARBA" id="ARBA00034345"/>
    </source>
</evidence>
<evidence type="ECO:0000256" key="7">
    <source>
        <dbReference type="ARBA" id="ARBA00034307"/>
    </source>
</evidence>
<dbReference type="Gene3D" id="1.20.140.10">
    <property type="entry name" value="Butyryl-CoA Dehydrogenase, subunit A, domain 3"/>
    <property type="match status" value="1"/>
</dbReference>
<comment type="subcellular location">
    <subcellularLocation>
        <location evidence="1">Cytoplasm</location>
    </subcellularLocation>
</comment>
<comment type="pathway">
    <text evidence="7">Sulfur metabolism; dibenzothiophene degradation.</text>
</comment>
<dbReference type="GO" id="GO:0050660">
    <property type="term" value="F:flavin adenine dinucleotide binding"/>
    <property type="evidence" value="ECO:0007669"/>
    <property type="project" value="InterPro"/>
</dbReference>
<organism evidence="16 17">
    <name type="scientific">Panacagrimonas perspica</name>
    <dbReference type="NCBI Taxonomy" id="381431"/>
    <lineage>
        <taxon>Bacteria</taxon>
        <taxon>Pseudomonadati</taxon>
        <taxon>Pseudomonadota</taxon>
        <taxon>Gammaproteobacteria</taxon>
        <taxon>Nevskiales</taxon>
        <taxon>Nevskiaceae</taxon>
        <taxon>Panacagrimonas</taxon>
    </lineage>
</organism>
<dbReference type="PANTHER" id="PTHR43884">
    <property type="entry name" value="ACYL-COA DEHYDROGENASE"/>
    <property type="match status" value="1"/>
</dbReference>
<dbReference type="InterPro" id="IPR013107">
    <property type="entry name" value="Acyl-CoA_DH_C"/>
</dbReference>
<evidence type="ECO:0000256" key="2">
    <source>
        <dbReference type="ARBA" id="ARBA00022630"/>
    </source>
</evidence>
<dbReference type="SUPFAM" id="SSF47203">
    <property type="entry name" value="Acyl-CoA dehydrogenase C-terminal domain-like"/>
    <property type="match status" value="1"/>
</dbReference>
<evidence type="ECO:0000313" key="17">
    <source>
        <dbReference type="Proteomes" id="UP000295341"/>
    </source>
</evidence>
<dbReference type="InterPro" id="IPR046373">
    <property type="entry name" value="Acyl-CoA_Oxase/DH_mid-dom_sf"/>
</dbReference>